<dbReference type="InterPro" id="IPR051932">
    <property type="entry name" value="Bact_StressResp_Reg"/>
</dbReference>
<dbReference type="Proteomes" id="UP000603641">
    <property type="component" value="Unassembled WGS sequence"/>
</dbReference>
<dbReference type="EMBL" id="JACSQM010000001">
    <property type="protein sequence ID" value="MBD7963022.1"/>
    <property type="molecule type" value="Genomic_DNA"/>
</dbReference>
<accession>A0ABR8SHQ2</accession>
<dbReference type="InterPro" id="IPR002645">
    <property type="entry name" value="STAS_dom"/>
</dbReference>
<organism evidence="3 4">
    <name type="scientific">Fictibacillus norfolkensis</name>
    <dbReference type="NCBI Taxonomy" id="2762233"/>
    <lineage>
        <taxon>Bacteria</taxon>
        <taxon>Bacillati</taxon>
        <taxon>Bacillota</taxon>
        <taxon>Bacilli</taxon>
        <taxon>Bacillales</taxon>
        <taxon>Fictibacillaceae</taxon>
        <taxon>Fictibacillus</taxon>
    </lineage>
</organism>
<dbReference type="PROSITE" id="PS50801">
    <property type="entry name" value="STAS"/>
    <property type="match status" value="1"/>
</dbReference>
<keyword evidence="4" id="KW-1185">Reference proteome</keyword>
<dbReference type="RefSeq" id="WP_191752351.1">
    <property type="nucleotide sequence ID" value="NZ_JACSQM010000001.1"/>
</dbReference>
<name>A0ABR8SHQ2_9BACL</name>
<dbReference type="InterPro" id="IPR036513">
    <property type="entry name" value="STAS_dom_sf"/>
</dbReference>
<evidence type="ECO:0000313" key="3">
    <source>
        <dbReference type="EMBL" id="MBD7963022.1"/>
    </source>
</evidence>
<proteinExistence type="predicted"/>
<dbReference type="PANTHER" id="PTHR33745">
    <property type="entry name" value="RSBT ANTAGONIST PROTEIN RSBS-RELATED"/>
    <property type="match status" value="1"/>
</dbReference>
<gene>
    <name evidence="3" type="ORF">H9648_03070</name>
</gene>
<evidence type="ECO:0000259" key="2">
    <source>
        <dbReference type="PROSITE" id="PS50801"/>
    </source>
</evidence>
<dbReference type="Gene3D" id="3.30.750.24">
    <property type="entry name" value="STAS domain"/>
    <property type="match status" value="1"/>
</dbReference>
<comment type="caution">
    <text evidence="3">The sequence shown here is derived from an EMBL/GenBank/DDBJ whole genome shotgun (WGS) entry which is preliminary data.</text>
</comment>
<dbReference type="Pfam" id="PF01740">
    <property type="entry name" value="STAS"/>
    <property type="match status" value="1"/>
</dbReference>
<evidence type="ECO:0000313" key="4">
    <source>
        <dbReference type="Proteomes" id="UP000603641"/>
    </source>
</evidence>
<reference evidence="3 4" key="1">
    <citation type="submission" date="2020-08" db="EMBL/GenBank/DDBJ databases">
        <title>A Genomic Blueprint of the Chicken Gut Microbiome.</title>
        <authorList>
            <person name="Gilroy R."/>
            <person name="Ravi A."/>
            <person name="Getino M."/>
            <person name="Pursley I."/>
            <person name="Horton D.L."/>
            <person name="Alikhan N.-F."/>
            <person name="Baker D."/>
            <person name="Gharbi K."/>
            <person name="Hall N."/>
            <person name="Watson M."/>
            <person name="Adriaenssens E.M."/>
            <person name="Foster-Nyarko E."/>
            <person name="Jarju S."/>
            <person name="Secka A."/>
            <person name="Antonio M."/>
            <person name="Oren A."/>
            <person name="Chaudhuri R."/>
            <person name="La Ragione R.M."/>
            <person name="Hildebrand F."/>
            <person name="Pallen M.J."/>
        </authorList>
    </citation>
    <scope>NUCLEOTIDE SEQUENCE [LARGE SCALE GENOMIC DNA]</scope>
    <source>
        <strain evidence="3 4">Sa2CUA10</strain>
    </source>
</reference>
<evidence type="ECO:0000256" key="1">
    <source>
        <dbReference type="ARBA" id="ARBA00022553"/>
    </source>
</evidence>
<feature type="domain" description="STAS" evidence="2">
    <location>
        <begin position="170"/>
        <end position="281"/>
    </location>
</feature>
<dbReference type="PANTHER" id="PTHR33745:SF3">
    <property type="entry name" value="RSBT CO-ANTAGONIST PROTEIN RSBRC"/>
    <property type="match status" value="1"/>
</dbReference>
<dbReference type="SUPFAM" id="SSF52091">
    <property type="entry name" value="SpoIIaa-like"/>
    <property type="match status" value="1"/>
</dbReference>
<sequence length="298" mass="33137">MNLHLKQKQDQIKIGTRIAENAPQIAEKIITNIQNSNVYVSLQQNAPMNENEELQQSISFIRLIGDAVSGKVSDSKKTIFEWGENIGMLAVLSGQPLDTTLESTSFYREVIWDFIKEEGSLQSMSLDSVLHISMTINPIIDYAVQAFSKSYVKNYRDVSEQFHLSLQELSVPVVPLFPGVAVLPVVGDIDTNRAKLLLEATLQQCLDHEITSLVIDLSGVNYIDTMVAHRLFQLVSTLKLLGVKTTLTGLSPEIAQTSVSLNLNFDEITLKGNLLQALADFGYGKLDKTIKTNKKNRL</sequence>
<dbReference type="CDD" id="cd07041">
    <property type="entry name" value="STAS_RsbR_RsbS_like"/>
    <property type="match status" value="1"/>
</dbReference>
<protein>
    <submittedName>
        <fullName evidence="3">STAS domain-containing protein</fullName>
    </submittedName>
</protein>
<keyword evidence="1" id="KW-0597">Phosphoprotein</keyword>